<sequence length="242" mass="27202">MNNVNMGKKCIPGIICLENMTLFLLVFLCLFIILFYFQYARSVSNKIANQPSPSNYIISPASPSDQTKLNSSIVPMQAQAQAQAKAQAQPTISILPTSIMDLATRLTTNSMNDPYVPPLKDTSIYFQTNTSDERGIPINVRTSGYNRNYSQIGILTRTNGSEMILPLMGRKNMRRNDRWQYYTMSNTGNLNTKLPVSSNGKSCTSEYGCDEIYNGDIVYVEGYNDTFKATVYENSLFSYIPF</sequence>
<organism evidence="2">
    <name type="scientific">viral metagenome</name>
    <dbReference type="NCBI Taxonomy" id="1070528"/>
    <lineage>
        <taxon>unclassified sequences</taxon>
        <taxon>metagenomes</taxon>
        <taxon>organismal metagenomes</taxon>
    </lineage>
</organism>
<protein>
    <submittedName>
        <fullName evidence="2">Uncharacterized protein</fullName>
    </submittedName>
</protein>
<proteinExistence type="predicted"/>
<reference evidence="2" key="1">
    <citation type="journal article" date="2020" name="Nature">
        <title>Giant virus diversity and host interactions through global metagenomics.</title>
        <authorList>
            <person name="Schulz F."/>
            <person name="Roux S."/>
            <person name="Paez-Espino D."/>
            <person name="Jungbluth S."/>
            <person name="Walsh D.A."/>
            <person name="Denef V.J."/>
            <person name="McMahon K.D."/>
            <person name="Konstantinidis K.T."/>
            <person name="Eloe-Fadrosh E.A."/>
            <person name="Kyrpides N.C."/>
            <person name="Woyke T."/>
        </authorList>
    </citation>
    <scope>NUCLEOTIDE SEQUENCE</scope>
    <source>
        <strain evidence="2">GVMAG-M-3300023174-49</strain>
    </source>
</reference>
<evidence type="ECO:0000256" key="1">
    <source>
        <dbReference type="SAM" id="Phobius"/>
    </source>
</evidence>
<feature type="transmembrane region" description="Helical" evidence="1">
    <location>
        <begin position="21"/>
        <end position="39"/>
    </location>
</feature>
<accession>A0A6C0DPU3</accession>
<dbReference type="InterPro" id="IPR043929">
    <property type="entry name" value="DUF5755"/>
</dbReference>
<dbReference type="EMBL" id="MN739660">
    <property type="protein sequence ID" value="QHT18876.1"/>
    <property type="molecule type" value="Genomic_DNA"/>
</dbReference>
<dbReference type="Pfam" id="PF19059">
    <property type="entry name" value="DUF5755"/>
    <property type="match status" value="1"/>
</dbReference>
<dbReference type="AlphaFoldDB" id="A0A6C0DPU3"/>
<keyword evidence="1" id="KW-1133">Transmembrane helix</keyword>
<keyword evidence="1" id="KW-0812">Transmembrane</keyword>
<evidence type="ECO:0000313" key="2">
    <source>
        <dbReference type="EMBL" id="QHT18876.1"/>
    </source>
</evidence>
<name>A0A6C0DPU3_9ZZZZ</name>
<keyword evidence="1" id="KW-0472">Membrane</keyword>